<feature type="signal peptide" evidence="3">
    <location>
        <begin position="1"/>
        <end position="19"/>
    </location>
</feature>
<keyword evidence="2" id="KW-1133">Transmembrane helix</keyword>
<feature type="region of interest" description="Disordered" evidence="1">
    <location>
        <begin position="539"/>
        <end position="573"/>
    </location>
</feature>
<evidence type="ECO:0000256" key="1">
    <source>
        <dbReference type="SAM" id="MobiDB-lite"/>
    </source>
</evidence>
<keyword evidence="3" id="KW-0732">Signal</keyword>
<protein>
    <submittedName>
        <fullName evidence="6">Putative membrane protein DUF2207</fullName>
    </submittedName>
</protein>
<evidence type="ECO:0000313" key="6">
    <source>
        <dbReference type="EMBL" id="TWI00998.1"/>
    </source>
</evidence>
<dbReference type="InterPro" id="IPR048389">
    <property type="entry name" value="YciQ-like_C"/>
</dbReference>
<dbReference type="OrthoDB" id="9767603at2"/>
<reference evidence="6 7" key="1">
    <citation type="journal article" date="2015" name="Stand. Genomic Sci.">
        <title>Genomic Encyclopedia of Bacterial and Archaeal Type Strains, Phase III: the genomes of soil and plant-associated and newly described type strains.</title>
        <authorList>
            <person name="Whitman W.B."/>
            <person name="Woyke T."/>
            <person name="Klenk H.P."/>
            <person name="Zhou Y."/>
            <person name="Lilburn T.G."/>
            <person name="Beck B.J."/>
            <person name="De Vos P."/>
            <person name="Vandamme P."/>
            <person name="Eisen J.A."/>
            <person name="Garrity G."/>
            <person name="Hugenholtz P."/>
            <person name="Kyrpides N.C."/>
        </authorList>
    </citation>
    <scope>NUCLEOTIDE SEQUENCE [LARGE SCALE GENOMIC DNA]</scope>
    <source>
        <strain evidence="6 7">CGMCC 1.10821</strain>
    </source>
</reference>
<feature type="compositionally biased region" description="Gly residues" evidence="1">
    <location>
        <begin position="553"/>
        <end position="573"/>
    </location>
</feature>
<feature type="domain" description="Predicted membrane protein YciQ-like C-terminal" evidence="5">
    <location>
        <begin position="271"/>
        <end position="500"/>
    </location>
</feature>
<accession>A0A562L060</accession>
<feature type="transmembrane region" description="Helical" evidence="2">
    <location>
        <begin position="414"/>
        <end position="434"/>
    </location>
</feature>
<sequence length="573" mass="61236">MSRLVAALLCLLLVLPAMADERILSYDSRVDVLTDGSLDVTEHITVRAEGDQIRRGIYRDYPTRYKDRHGNRVVVGFEVVEVLRDGKTEPWFTENKGNGVRINTGNDDLLPVPAQFTYTLRYRTTRQLGFFPDHDELYWNAIGTGWAFPIDRASVEVRLPQPVPVDRLQAEGYTGAQGMQGDAFVATIPSPGTARWQLTQPLAPQEGFTIVLSFPKGLIPRPSLAQRGLWLLQDNRGVLVALTGLAVLLVFCVRRWRKIGRDPKPGVIIARYEPPSGHSPAGLRYARKMTYDPRCFSADLLAMAVDGQLRIHRDKGFLSDDWQLQRIEGRGADSLSDPQRVLLEKLFADGPTLELRNTNARIVSGARNAHDNVLAAHYQPAFFKLNGGSIGIAFAIALVSAALAFLVGGGTGTLLIVAVVIAMLVVLGFFSVLVKAPTAAGRALMDEIEGLKLYLGVAERDELASLPGPDAPPVLDAGRYERLLPYAVALEVEDAWTRKFTLAVGATAAAATTAAISWYHGAGVDNLGSLANAVGNSLSSQIASSSSPPGSSSGSGGGGSSGGGGGGGGGGGR</sequence>
<dbReference type="AlphaFoldDB" id="A0A562L060"/>
<gene>
    <name evidence="6" type="ORF">IP90_02620</name>
</gene>
<feature type="transmembrane region" description="Helical" evidence="2">
    <location>
        <begin position="237"/>
        <end position="256"/>
    </location>
</feature>
<keyword evidence="2" id="KW-0472">Membrane</keyword>
<feature type="domain" description="DUF2207" evidence="4">
    <location>
        <begin position="22"/>
        <end position="214"/>
    </location>
</feature>
<evidence type="ECO:0000256" key="2">
    <source>
        <dbReference type="SAM" id="Phobius"/>
    </source>
</evidence>
<name>A0A562L060_9GAMM</name>
<feature type="transmembrane region" description="Helical" evidence="2">
    <location>
        <begin position="390"/>
        <end position="408"/>
    </location>
</feature>
<evidence type="ECO:0000259" key="4">
    <source>
        <dbReference type="Pfam" id="PF09972"/>
    </source>
</evidence>
<keyword evidence="2" id="KW-0812">Transmembrane</keyword>
<evidence type="ECO:0000256" key="3">
    <source>
        <dbReference type="SAM" id="SignalP"/>
    </source>
</evidence>
<dbReference type="InterPro" id="IPR018702">
    <property type="entry name" value="DUF2207"/>
</dbReference>
<organism evidence="6 7">
    <name type="scientific">Luteimonas cucumeris</name>
    <dbReference type="NCBI Taxonomy" id="985012"/>
    <lineage>
        <taxon>Bacteria</taxon>
        <taxon>Pseudomonadati</taxon>
        <taxon>Pseudomonadota</taxon>
        <taxon>Gammaproteobacteria</taxon>
        <taxon>Lysobacterales</taxon>
        <taxon>Lysobacteraceae</taxon>
        <taxon>Luteimonas</taxon>
    </lineage>
</organism>
<evidence type="ECO:0000313" key="7">
    <source>
        <dbReference type="Proteomes" id="UP000315167"/>
    </source>
</evidence>
<dbReference type="Proteomes" id="UP000315167">
    <property type="component" value="Unassembled WGS sequence"/>
</dbReference>
<evidence type="ECO:0000259" key="5">
    <source>
        <dbReference type="Pfam" id="PF20990"/>
    </source>
</evidence>
<dbReference type="RefSeq" id="WP_144900106.1">
    <property type="nucleotide sequence ID" value="NZ_VLKN01000006.1"/>
</dbReference>
<dbReference type="EMBL" id="VLKN01000006">
    <property type="protein sequence ID" value="TWI00998.1"/>
    <property type="molecule type" value="Genomic_DNA"/>
</dbReference>
<feature type="chain" id="PRO_5022138320" evidence="3">
    <location>
        <begin position="20"/>
        <end position="573"/>
    </location>
</feature>
<comment type="caution">
    <text evidence="6">The sequence shown here is derived from an EMBL/GenBank/DDBJ whole genome shotgun (WGS) entry which is preliminary data.</text>
</comment>
<proteinExistence type="predicted"/>
<dbReference type="Pfam" id="PF09972">
    <property type="entry name" value="DUF2207"/>
    <property type="match status" value="1"/>
</dbReference>
<dbReference type="Pfam" id="PF20990">
    <property type="entry name" value="DUF2207_C"/>
    <property type="match status" value="1"/>
</dbReference>
<keyword evidence="7" id="KW-1185">Reference proteome</keyword>